<evidence type="ECO:0000256" key="6">
    <source>
        <dbReference type="ARBA" id="ARBA00022723"/>
    </source>
</evidence>
<evidence type="ECO:0000259" key="8">
    <source>
        <dbReference type="PROSITE" id="PS50280"/>
    </source>
</evidence>
<dbReference type="SMART" id="SM00468">
    <property type="entry name" value="PreSET"/>
    <property type="match status" value="1"/>
</dbReference>
<dbReference type="SMART" id="SM00317">
    <property type="entry name" value="SET"/>
    <property type="match status" value="1"/>
</dbReference>
<dbReference type="PANTHER" id="PTHR46223:SF3">
    <property type="entry name" value="HISTONE-LYSINE N-METHYLTRANSFERASE SET-23"/>
    <property type="match status" value="1"/>
</dbReference>
<dbReference type="InterPro" id="IPR007728">
    <property type="entry name" value="Pre-SET_dom"/>
</dbReference>
<gene>
    <name evidence="11" type="ORF">VTL71DRAFT_1839</name>
</gene>
<comment type="caution">
    <text evidence="11">The sequence shown here is derived from an EMBL/GenBank/DDBJ whole genome shotgun (WGS) entry which is preliminary data.</text>
</comment>
<evidence type="ECO:0000256" key="2">
    <source>
        <dbReference type="ARBA" id="ARBA00022454"/>
    </source>
</evidence>
<keyword evidence="4" id="KW-0808">Transferase</keyword>
<protein>
    <recommendedName>
        <fullName evidence="13">Histone-lysine N-methyltransferase, H3 lysine-9 specific dim-5</fullName>
    </recommendedName>
</protein>
<keyword evidence="12" id="KW-1185">Reference proteome</keyword>
<keyword evidence="2" id="KW-0158">Chromosome</keyword>
<feature type="domain" description="Post-SET" evidence="10">
    <location>
        <begin position="347"/>
        <end position="363"/>
    </location>
</feature>
<dbReference type="SMART" id="SM00508">
    <property type="entry name" value="PostSET"/>
    <property type="match status" value="1"/>
</dbReference>
<dbReference type="Gene3D" id="2.170.270.10">
    <property type="entry name" value="SET domain"/>
    <property type="match status" value="1"/>
</dbReference>
<evidence type="ECO:0000259" key="10">
    <source>
        <dbReference type="PROSITE" id="PS50868"/>
    </source>
</evidence>
<evidence type="ECO:0000313" key="12">
    <source>
        <dbReference type="Proteomes" id="UP001595075"/>
    </source>
</evidence>
<organism evidence="11 12">
    <name type="scientific">Oculimacula yallundae</name>
    <dbReference type="NCBI Taxonomy" id="86028"/>
    <lineage>
        <taxon>Eukaryota</taxon>
        <taxon>Fungi</taxon>
        <taxon>Dikarya</taxon>
        <taxon>Ascomycota</taxon>
        <taxon>Pezizomycotina</taxon>
        <taxon>Leotiomycetes</taxon>
        <taxon>Helotiales</taxon>
        <taxon>Ploettnerulaceae</taxon>
        <taxon>Oculimacula</taxon>
    </lineage>
</organism>
<evidence type="ECO:0000256" key="1">
    <source>
        <dbReference type="ARBA" id="ARBA00004286"/>
    </source>
</evidence>
<reference evidence="11 12" key="1">
    <citation type="journal article" date="2024" name="Commun. Biol.">
        <title>Comparative genomic analysis of thermophilic fungi reveals convergent evolutionary adaptations and gene losses.</title>
        <authorList>
            <person name="Steindorff A.S."/>
            <person name="Aguilar-Pontes M.V."/>
            <person name="Robinson A.J."/>
            <person name="Andreopoulos B."/>
            <person name="LaButti K."/>
            <person name="Kuo A."/>
            <person name="Mondo S."/>
            <person name="Riley R."/>
            <person name="Otillar R."/>
            <person name="Haridas S."/>
            <person name="Lipzen A."/>
            <person name="Grimwood J."/>
            <person name="Schmutz J."/>
            <person name="Clum A."/>
            <person name="Reid I.D."/>
            <person name="Moisan M.C."/>
            <person name="Butler G."/>
            <person name="Nguyen T.T.M."/>
            <person name="Dewar K."/>
            <person name="Conant G."/>
            <person name="Drula E."/>
            <person name="Henrissat B."/>
            <person name="Hansel C."/>
            <person name="Singer S."/>
            <person name="Hutchinson M.I."/>
            <person name="de Vries R.P."/>
            <person name="Natvig D.O."/>
            <person name="Powell A.J."/>
            <person name="Tsang A."/>
            <person name="Grigoriev I.V."/>
        </authorList>
    </citation>
    <scope>NUCLEOTIDE SEQUENCE [LARGE SCALE GENOMIC DNA]</scope>
    <source>
        <strain evidence="11 12">CBS 494.80</strain>
    </source>
</reference>
<sequence length="363" mass="41322">MSKTIALPPPTVASLSTEELWIVSGDVVGYMEQRHHNHFLFHGQNNPREAEAEKKCQYCQLKNFSTHDLYPVSIVFDEGERRTIPVDFTFIEQNILRDDVHLAEEMFLSGCECDDDHQCMTGACHCLQDVQNEEPGLKQNAYHVVGDRKGCLRGHMLVSRKPIYECHARCGCSEECPNRVVGAGRKVNLQVFPTWDDRGWGVRTTEDIKRGQFVGSYVGELITSTEARRRREAGSSLSHKDVYLFALDKFSDPDSQDPRLRGDPYEIDGEFFSGPTRFINHSCDPNLRIFAVVTDHANKPFHGLAFFALKDIEKDTELTFDYTDGVSSRKDERNIEEMTEDEMANLTITKCLCGAENCRGYLF</sequence>
<keyword evidence="6" id="KW-0479">Metal-binding</keyword>
<evidence type="ECO:0000256" key="3">
    <source>
        <dbReference type="ARBA" id="ARBA00022603"/>
    </source>
</evidence>
<evidence type="ECO:0000259" key="9">
    <source>
        <dbReference type="PROSITE" id="PS50867"/>
    </source>
</evidence>
<evidence type="ECO:0000313" key="11">
    <source>
        <dbReference type="EMBL" id="KAL2067414.1"/>
    </source>
</evidence>
<proteinExistence type="predicted"/>
<feature type="domain" description="Pre-SET" evidence="9">
    <location>
        <begin position="109"/>
        <end position="184"/>
    </location>
</feature>
<evidence type="ECO:0000256" key="5">
    <source>
        <dbReference type="ARBA" id="ARBA00022691"/>
    </source>
</evidence>
<dbReference type="EMBL" id="JAZHXI010000010">
    <property type="protein sequence ID" value="KAL2067414.1"/>
    <property type="molecule type" value="Genomic_DNA"/>
</dbReference>
<evidence type="ECO:0000256" key="4">
    <source>
        <dbReference type="ARBA" id="ARBA00022679"/>
    </source>
</evidence>
<dbReference type="InterPro" id="IPR001214">
    <property type="entry name" value="SET_dom"/>
</dbReference>
<dbReference type="SUPFAM" id="SSF82199">
    <property type="entry name" value="SET domain"/>
    <property type="match status" value="1"/>
</dbReference>
<dbReference type="InterPro" id="IPR003616">
    <property type="entry name" value="Post-SET_dom"/>
</dbReference>
<dbReference type="PROSITE" id="PS50867">
    <property type="entry name" value="PRE_SET"/>
    <property type="match status" value="1"/>
</dbReference>
<keyword evidence="3" id="KW-0489">Methyltransferase</keyword>
<feature type="domain" description="SET" evidence="8">
    <location>
        <begin position="187"/>
        <end position="323"/>
    </location>
</feature>
<accession>A0ABR4CDY4</accession>
<name>A0ABR4CDY4_9HELO</name>
<dbReference type="InterPro" id="IPR046341">
    <property type="entry name" value="SET_dom_sf"/>
</dbReference>
<evidence type="ECO:0000256" key="7">
    <source>
        <dbReference type="ARBA" id="ARBA00022833"/>
    </source>
</evidence>
<dbReference type="Proteomes" id="UP001595075">
    <property type="component" value="Unassembled WGS sequence"/>
</dbReference>
<dbReference type="CDD" id="cd19473">
    <property type="entry name" value="SET_SUV39H_DIM5-like"/>
    <property type="match status" value="1"/>
</dbReference>
<dbReference type="PANTHER" id="PTHR46223">
    <property type="entry name" value="HISTONE-LYSINE N-METHYLTRANSFERASE SUV39H"/>
    <property type="match status" value="1"/>
</dbReference>
<dbReference type="Pfam" id="PF00856">
    <property type="entry name" value="SET"/>
    <property type="match status" value="1"/>
</dbReference>
<evidence type="ECO:0008006" key="13">
    <source>
        <dbReference type="Google" id="ProtNLM"/>
    </source>
</evidence>
<dbReference type="InterPro" id="IPR050973">
    <property type="entry name" value="H3K9_Histone-Lys_N-MTase"/>
</dbReference>
<comment type="subcellular location">
    <subcellularLocation>
        <location evidence="1">Chromosome</location>
    </subcellularLocation>
</comment>
<keyword evidence="7" id="KW-0862">Zinc</keyword>
<dbReference type="PROSITE" id="PS50280">
    <property type="entry name" value="SET"/>
    <property type="match status" value="1"/>
</dbReference>
<dbReference type="Pfam" id="PF05033">
    <property type="entry name" value="Pre-SET"/>
    <property type="match status" value="1"/>
</dbReference>
<keyword evidence="5" id="KW-0949">S-adenosyl-L-methionine</keyword>
<dbReference type="PROSITE" id="PS50868">
    <property type="entry name" value="POST_SET"/>
    <property type="match status" value="1"/>
</dbReference>